<reference evidence="2" key="1">
    <citation type="submission" date="2023-02" db="EMBL/GenBank/DDBJ databases">
        <title>Identification and recombinant expression of a fungal hydrolase from Papiliotrema laurentii that hydrolyzes apple cutin and clears colloidal polyester polyurethane.</title>
        <authorList>
            <consortium name="DOE Joint Genome Institute"/>
            <person name="Roman V.A."/>
            <person name="Bojanowski C."/>
            <person name="Crable B.R."/>
            <person name="Wagner D.N."/>
            <person name="Hung C.S."/>
            <person name="Nadeau L.J."/>
            <person name="Schratz L."/>
            <person name="Haridas S."/>
            <person name="Pangilinan J."/>
            <person name="Lipzen A."/>
            <person name="Na H."/>
            <person name="Yan M."/>
            <person name="Ng V."/>
            <person name="Grigoriev I.V."/>
            <person name="Spatafora J.W."/>
            <person name="Barlow D."/>
            <person name="Biffinger J."/>
            <person name="Kelley-Loughnane N."/>
            <person name="Varaljay V.A."/>
            <person name="Crookes-Goodson W.J."/>
        </authorList>
    </citation>
    <scope>NUCLEOTIDE SEQUENCE</scope>
    <source>
        <strain evidence="2">5307AH</strain>
    </source>
</reference>
<organism evidence="2 3">
    <name type="scientific">Papiliotrema laurentii</name>
    <name type="common">Cryptococcus laurentii</name>
    <dbReference type="NCBI Taxonomy" id="5418"/>
    <lineage>
        <taxon>Eukaryota</taxon>
        <taxon>Fungi</taxon>
        <taxon>Dikarya</taxon>
        <taxon>Basidiomycota</taxon>
        <taxon>Agaricomycotina</taxon>
        <taxon>Tremellomycetes</taxon>
        <taxon>Tremellales</taxon>
        <taxon>Rhynchogastremaceae</taxon>
        <taxon>Papiliotrema</taxon>
    </lineage>
</organism>
<dbReference type="EMBL" id="JAODAN010000013">
    <property type="protein sequence ID" value="KAK1920709.1"/>
    <property type="molecule type" value="Genomic_DNA"/>
</dbReference>
<evidence type="ECO:0000313" key="2">
    <source>
        <dbReference type="EMBL" id="KAK1920709.1"/>
    </source>
</evidence>
<name>A0AAD9CTT4_PAPLA</name>
<accession>A0AAD9CTT4</accession>
<keyword evidence="3" id="KW-1185">Reference proteome</keyword>
<dbReference type="AlphaFoldDB" id="A0AAD9CTT4"/>
<dbReference type="Proteomes" id="UP001182556">
    <property type="component" value="Unassembled WGS sequence"/>
</dbReference>
<dbReference type="EMBL" id="JAODAN010000014">
    <property type="protein sequence ID" value="KAK1920644.1"/>
    <property type="molecule type" value="Genomic_DNA"/>
</dbReference>
<proteinExistence type="predicted"/>
<gene>
    <name evidence="2" type="ORF">DB88DRAFT_127497</name>
    <name evidence="1" type="ORF">DB88DRAFT_129763</name>
</gene>
<comment type="caution">
    <text evidence="2">The sequence shown here is derived from an EMBL/GenBank/DDBJ whole genome shotgun (WGS) entry which is preliminary data.</text>
</comment>
<evidence type="ECO:0000313" key="3">
    <source>
        <dbReference type="Proteomes" id="UP001182556"/>
    </source>
</evidence>
<sequence length="92" mass="10068">MITVVFASIYSLCPLSTLNPRQHHHLGIALSSIMMCQLGHDSSVHAIDVDPSTTRCLIRLDAHNDSAIQTCHALGASLEDSNVLSQPRYRTI</sequence>
<protein>
    <submittedName>
        <fullName evidence="2">Uncharacterized protein</fullName>
    </submittedName>
</protein>
<evidence type="ECO:0000313" key="1">
    <source>
        <dbReference type="EMBL" id="KAK1920644.1"/>
    </source>
</evidence>